<organism evidence="2 3">
    <name type="scientific">Sinanodonta woodiana</name>
    <name type="common">Chinese pond mussel</name>
    <name type="synonym">Anodonta woodiana</name>
    <dbReference type="NCBI Taxonomy" id="1069815"/>
    <lineage>
        <taxon>Eukaryota</taxon>
        <taxon>Metazoa</taxon>
        <taxon>Spiralia</taxon>
        <taxon>Lophotrochozoa</taxon>
        <taxon>Mollusca</taxon>
        <taxon>Bivalvia</taxon>
        <taxon>Autobranchia</taxon>
        <taxon>Heteroconchia</taxon>
        <taxon>Palaeoheterodonta</taxon>
        <taxon>Unionida</taxon>
        <taxon>Unionoidea</taxon>
        <taxon>Unionidae</taxon>
        <taxon>Unioninae</taxon>
        <taxon>Sinanodonta</taxon>
    </lineage>
</organism>
<dbReference type="EMBL" id="JBJQND010000001">
    <property type="protein sequence ID" value="KAL3890248.1"/>
    <property type="molecule type" value="Genomic_DNA"/>
</dbReference>
<keyword evidence="3" id="KW-1185">Reference proteome</keyword>
<proteinExistence type="predicted"/>
<evidence type="ECO:0000313" key="2">
    <source>
        <dbReference type="EMBL" id="KAL3890248.1"/>
    </source>
</evidence>
<accession>A0ABD3XYX5</accession>
<feature type="chain" id="PRO_5044850089" evidence="1">
    <location>
        <begin position="20"/>
        <end position="84"/>
    </location>
</feature>
<evidence type="ECO:0000256" key="1">
    <source>
        <dbReference type="SAM" id="SignalP"/>
    </source>
</evidence>
<evidence type="ECO:0000313" key="3">
    <source>
        <dbReference type="Proteomes" id="UP001634394"/>
    </source>
</evidence>
<comment type="caution">
    <text evidence="2">The sequence shown here is derived from an EMBL/GenBank/DDBJ whole genome shotgun (WGS) entry which is preliminary data.</text>
</comment>
<dbReference type="Proteomes" id="UP001634394">
    <property type="component" value="Unassembled WGS sequence"/>
</dbReference>
<keyword evidence="1" id="KW-0732">Signal</keyword>
<protein>
    <submittedName>
        <fullName evidence="2">Uncharacterized protein</fullName>
    </submittedName>
</protein>
<name>A0ABD3XYX5_SINWO</name>
<sequence length="84" mass="9566">MRNQVVVLMLLVFCSIALSEDLQKSRSYVDNNDDNAALKVLLKAIDDGKIDMNVIQSQTTTKTKRLSWPSWPTWLPRLPVIHGK</sequence>
<dbReference type="AlphaFoldDB" id="A0ABD3XYX5"/>
<feature type="signal peptide" evidence="1">
    <location>
        <begin position="1"/>
        <end position="19"/>
    </location>
</feature>
<gene>
    <name evidence="2" type="ORF">ACJMK2_002536</name>
</gene>
<reference evidence="2 3" key="1">
    <citation type="submission" date="2024-11" db="EMBL/GenBank/DDBJ databases">
        <title>Chromosome-level genome assembly of the freshwater bivalve Anodonta woodiana.</title>
        <authorList>
            <person name="Chen X."/>
        </authorList>
    </citation>
    <scope>NUCLEOTIDE SEQUENCE [LARGE SCALE GENOMIC DNA]</scope>
    <source>
        <strain evidence="2">MN2024</strain>
        <tissue evidence="2">Gills</tissue>
    </source>
</reference>